<comment type="similarity">
    <text evidence="2">Belongs to the ABC-4 integral membrane protein family. HrtB subfamily.</text>
</comment>
<dbReference type="PANTHER" id="PTHR43738">
    <property type="entry name" value="ABC TRANSPORTER, MEMBRANE PROTEIN"/>
    <property type="match status" value="1"/>
</dbReference>
<evidence type="ECO:0000256" key="7">
    <source>
        <dbReference type="ARBA" id="ARBA00022692"/>
    </source>
</evidence>
<dbReference type="OrthoDB" id="384327at2"/>
<comment type="caution">
    <text evidence="13">The sequence shown here is derived from an EMBL/GenBank/DDBJ whole genome shotgun (WGS) entry which is preliminary data.</text>
</comment>
<keyword evidence="7 11" id="KW-0812">Transmembrane</keyword>
<name>A0A074LJF7_9BACL</name>
<gene>
    <name evidence="13" type="ORF">EL26_21750</name>
</gene>
<evidence type="ECO:0000256" key="4">
    <source>
        <dbReference type="ARBA" id="ARBA00016962"/>
    </source>
</evidence>
<evidence type="ECO:0000256" key="10">
    <source>
        <dbReference type="ARBA" id="ARBA00024973"/>
    </source>
</evidence>
<proteinExistence type="inferred from homology"/>
<keyword evidence="14" id="KW-1185">Reference proteome</keyword>
<comment type="function">
    <text evidence="10">Part of the ABC transporter complex hrt involved in hemin import. Responsible for the translocation of the substrate across the membrane.</text>
</comment>
<feature type="domain" description="ABC3 transporter permease C-terminal" evidence="12">
    <location>
        <begin position="252"/>
        <end position="362"/>
    </location>
</feature>
<comment type="subunit">
    <text evidence="3">The complex is composed of two ATP-binding proteins (HrtA), two transmembrane proteins (HrtB) and a solute-binding protein.</text>
</comment>
<evidence type="ECO:0000256" key="9">
    <source>
        <dbReference type="ARBA" id="ARBA00023136"/>
    </source>
</evidence>
<dbReference type="RefSeq" id="WP_038093736.1">
    <property type="nucleotide sequence ID" value="NZ_JMIR01000042.1"/>
</dbReference>
<keyword evidence="8 11" id="KW-1133">Transmembrane helix</keyword>
<feature type="transmembrane region" description="Helical" evidence="11">
    <location>
        <begin position="250"/>
        <end position="272"/>
    </location>
</feature>
<evidence type="ECO:0000256" key="5">
    <source>
        <dbReference type="ARBA" id="ARBA00022448"/>
    </source>
</evidence>
<dbReference type="Proteomes" id="UP000027931">
    <property type="component" value="Unassembled WGS sequence"/>
</dbReference>
<dbReference type="eggNOG" id="COG0577">
    <property type="taxonomic scope" value="Bacteria"/>
</dbReference>
<dbReference type="InterPro" id="IPR003838">
    <property type="entry name" value="ABC3_permease_C"/>
</dbReference>
<evidence type="ECO:0000256" key="3">
    <source>
        <dbReference type="ARBA" id="ARBA00011131"/>
    </source>
</evidence>
<keyword evidence="6" id="KW-1003">Cell membrane</keyword>
<dbReference type="PANTHER" id="PTHR43738:SF1">
    <property type="entry name" value="HEMIN TRANSPORT SYSTEM PERMEASE PROTEIN HRTB-RELATED"/>
    <property type="match status" value="1"/>
</dbReference>
<keyword evidence="5" id="KW-0813">Transport</keyword>
<organism evidence="13 14">
    <name type="scientific">Tumebacillus flagellatus</name>
    <dbReference type="NCBI Taxonomy" id="1157490"/>
    <lineage>
        <taxon>Bacteria</taxon>
        <taxon>Bacillati</taxon>
        <taxon>Bacillota</taxon>
        <taxon>Bacilli</taxon>
        <taxon>Bacillales</taxon>
        <taxon>Alicyclobacillaceae</taxon>
        <taxon>Tumebacillus</taxon>
    </lineage>
</organism>
<sequence length="371" mass="39916">MFLALRELKHSKMRYVLIGGIMMLIAWLVFLLSGLANGLATDNGSSLKNMKADAIVFQSEVKLYLHRSLLPMSKLDEVKGVQGVTNAAPLGMLTVTTKDSDGTESIDATMLAIQPESFLAPKVIEGQALAANSGQEAVVDKTFKRHGVKLGDELKIQSSDQTVKVIGFTTGQTYNHLPVIFTNIPFWQKIRFAAPGSDSGIQNPISAIAVQSQQDGITDMLNQKLSGVETVTRDVALQNLPGYKEEMGTITMMLAFLFVIAAFVLAVFFYVLTLQKSNQFGVLKALGASTSYLAKNLLGQIFLLSLVSIVVGAGLTYLVAAVMPGEVPFALDNGVVVVYSVILLIVSMLGAMISLRRIAKIDALQAIGKVE</sequence>
<dbReference type="EMBL" id="JMIR01000042">
    <property type="protein sequence ID" value="KEO81234.1"/>
    <property type="molecule type" value="Genomic_DNA"/>
</dbReference>
<evidence type="ECO:0000313" key="14">
    <source>
        <dbReference type="Proteomes" id="UP000027931"/>
    </source>
</evidence>
<evidence type="ECO:0000259" key="12">
    <source>
        <dbReference type="Pfam" id="PF02687"/>
    </source>
</evidence>
<accession>A0A074LJF7</accession>
<evidence type="ECO:0000256" key="6">
    <source>
        <dbReference type="ARBA" id="ARBA00022475"/>
    </source>
</evidence>
<evidence type="ECO:0000256" key="8">
    <source>
        <dbReference type="ARBA" id="ARBA00022989"/>
    </source>
</evidence>
<keyword evidence="9 11" id="KW-0472">Membrane</keyword>
<comment type="subcellular location">
    <subcellularLocation>
        <location evidence="1">Cell membrane</location>
        <topology evidence="1">Multi-pass membrane protein</topology>
    </subcellularLocation>
</comment>
<evidence type="ECO:0000256" key="1">
    <source>
        <dbReference type="ARBA" id="ARBA00004651"/>
    </source>
</evidence>
<evidence type="ECO:0000256" key="11">
    <source>
        <dbReference type="SAM" id="Phobius"/>
    </source>
</evidence>
<feature type="transmembrane region" description="Helical" evidence="11">
    <location>
        <begin position="301"/>
        <end position="323"/>
    </location>
</feature>
<dbReference type="STRING" id="1157490.EL26_21750"/>
<dbReference type="Pfam" id="PF02687">
    <property type="entry name" value="FtsX"/>
    <property type="match status" value="1"/>
</dbReference>
<feature type="transmembrane region" description="Helical" evidence="11">
    <location>
        <begin position="335"/>
        <end position="355"/>
    </location>
</feature>
<dbReference type="InterPro" id="IPR051125">
    <property type="entry name" value="ABC-4/HrtB_transporter"/>
</dbReference>
<dbReference type="AlphaFoldDB" id="A0A074LJF7"/>
<dbReference type="GO" id="GO:0005886">
    <property type="term" value="C:plasma membrane"/>
    <property type="evidence" value="ECO:0007669"/>
    <property type="project" value="UniProtKB-SubCell"/>
</dbReference>
<reference evidence="13 14" key="1">
    <citation type="journal article" date="2013" name="Int. J. Syst. Evol. Microbiol.">
        <title>Tumebacillus flagellatus sp. nov., an alpha-amylase/pullulanase-producing bacterium isolated from cassava wastewater.</title>
        <authorList>
            <person name="Wang Q."/>
            <person name="Xie N."/>
            <person name="Qin Y."/>
            <person name="Shen N."/>
            <person name="Zhu J."/>
            <person name="Mi H."/>
            <person name="Huang R."/>
        </authorList>
    </citation>
    <scope>NUCLEOTIDE SEQUENCE [LARGE SCALE GENOMIC DNA]</scope>
    <source>
        <strain evidence="13 14">GST4</strain>
    </source>
</reference>
<protein>
    <recommendedName>
        <fullName evidence="4">Putative hemin transport system permease protein HrtB</fullName>
    </recommendedName>
</protein>
<evidence type="ECO:0000256" key="2">
    <source>
        <dbReference type="ARBA" id="ARBA00008697"/>
    </source>
</evidence>
<evidence type="ECO:0000313" key="13">
    <source>
        <dbReference type="EMBL" id="KEO81234.1"/>
    </source>
</evidence>